<sequence length="286" mass="32837">MAKAEADLRSMIANNFDPKTLSWYESDLEEIPEPAKTLLEEYSKIPSDQVVQHVNNMRDRAFAVFPYPCIGSFRFLDLSIPQSPVYPEVLQRLKSGEKLLDVGCAIGQELRQLVFDGVPSENIFSSDLRQDFYDIGYDLFADRSTLKAQFFQGDIFDDNSSLVKNLTGKVNIVNAASFFHLFSWEQQVIVAKRVVSLLVAQPGSLVIGRQVGHAGYVDPDDKVNAPKHYRHNPDTWRRLWEQVGTETGSKWEVECWMEKWEGLDQVFKNYHGGDETYKMRFVVRRV</sequence>
<dbReference type="STRING" id="69771.A0A1V6P9D5"/>
<evidence type="ECO:0000256" key="3">
    <source>
        <dbReference type="ARBA" id="ARBA00022691"/>
    </source>
</evidence>
<dbReference type="PANTHER" id="PTHR35897:SF1">
    <property type="entry name" value="METHYLTRANSFERASE AUSD"/>
    <property type="match status" value="1"/>
</dbReference>
<dbReference type="GO" id="GO:0016740">
    <property type="term" value="F:transferase activity"/>
    <property type="evidence" value="ECO:0007669"/>
    <property type="project" value="UniProtKB-KW"/>
</dbReference>
<keyword evidence="3" id="KW-0949">S-adenosyl-L-methionine</keyword>
<dbReference type="AlphaFoldDB" id="A0A1V6P9D5"/>
<reference evidence="6" key="1">
    <citation type="journal article" date="2017" name="Nat. Microbiol.">
        <title>Global analysis of biosynthetic gene clusters reveals vast potential of secondary metabolite production in Penicillium species.</title>
        <authorList>
            <person name="Nielsen J.C."/>
            <person name="Grijseels S."/>
            <person name="Prigent S."/>
            <person name="Ji B."/>
            <person name="Dainat J."/>
            <person name="Nielsen K.F."/>
            <person name="Frisvad J.C."/>
            <person name="Workman M."/>
            <person name="Nielsen J."/>
        </authorList>
    </citation>
    <scope>NUCLEOTIDE SEQUENCE [LARGE SCALE GENOMIC DNA]</scope>
    <source>
        <strain evidence="6">IBT 11843</strain>
    </source>
</reference>
<evidence type="ECO:0000256" key="4">
    <source>
        <dbReference type="ARBA" id="ARBA00038314"/>
    </source>
</evidence>
<dbReference type="PANTHER" id="PTHR35897">
    <property type="entry name" value="METHYLTRANSFERASE AUSD"/>
    <property type="match status" value="1"/>
</dbReference>
<protein>
    <recommendedName>
        <fullName evidence="7">Methyltransferase domain-containing protein</fullName>
    </recommendedName>
</protein>
<evidence type="ECO:0000256" key="1">
    <source>
        <dbReference type="ARBA" id="ARBA00005179"/>
    </source>
</evidence>
<keyword evidence="6" id="KW-1185">Reference proteome</keyword>
<comment type="pathway">
    <text evidence="1">Secondary metabolite biosynthesis.</text>
</comment>
<dbReference type="SUPFAM" id="SSF53335">
    <property type="entry name" value="S-adenosyl-L-methionine-dependent methyltransferases"/>
    <property type="match status" value="1"/>
</dbReference>
<evidence type="ECO:0000313" key="5">
    <source>
        <dbReference type="EMBL" id="OQD73610.1"/>
    </source>
</evidence>
<dbReference type="OrthoDB" id="2094832at2759"/>
<proteinExistence type="inferred from homology"/>
<gene>
    <name evidence="5" type="ORF">PENDEC_c014G01000</name>
</gene>
<accession>A0A1V6P9D5</accession>
<name>A0A1V6P9D5_PENDC</name>
<evidence type="ECO:0000313" key="6">
    <source>
        <dbReference type="Proteomes" id="UP000191522"/>
    </source>
</evidence>
<evidence type="ECO:0008006" key="7">
    <source>
        <dbReference type="Google" id="ProtNLM"/>
    </source>
</evidence>
<dbReference type="Gene3D" id="3.40.50.150">
    <property type="entry name" value="Vaccinia Virus protein VP39"/>
    <property type="match status" value="1"/>
</dbReference>
<dbReference type="InterPro" id="IPR051654">
    <property type="entry name" value="Meroterpenoid_MTases"/>
</dbReference>
<keyword evidence="2" id="KW-0808">Transferase</keyword>
<organism evidence="5 6">
    <name type="scientific">Penicillium decumbens</name>
    <dbReference type="NCBI Taxonomy" id="69771"/>
    <lineage>
        <taxon>Eukaryota</taxon>
        <taxon>Fungi</taxon>
        <taxon>Dikarya</taxon>
        <taxon>Ascomycota</taxon>
        <taxon>Pezizomycotina</taxon>
        <taxon>Eurotiomycetes</taxon>
        <taxon>Eurotiomycetidae</taxon>
        <taxon>Eurotiales</taxon>
        <taxon>Aspergillaceae</taxon>
        <taxon>Penicillium</taxon>
    </lineage>
</organism>
<evidence type="ECO:0000256" key="2">
    <source>
        <dbReference type="ARBA" id="ARBA00022679"/>
    </source>
</evidence>
<comment type="similarity">
    <text evidence="4">Belongs to the class I-like SAM-binding methyltransferase superfamily.</text>
</comment>
<dbReference type="EMBL" id="MDYL01000014">
    <property type="protein sequence ID" value="OQD73610.1"/>
    <property type="molecule type" value="Genomic_DNA"/>
</dbReference>
<dbReference type="OMA" id="DFYDIGY"/>
<dbReference type="Proteomes" id="UP000191522">
    <property type="component" value="Unassembled WGS sequence"/>
</dbReference>
<comment type="caution">
    <text evidence="5">The sequence shown here is derived from an EMBL/GenBank/DDBJ whole genome shotgun (WGS) entry which is preliminary data.</text>
</comment>
<dbReference type="InterPro" id="IPR029063">
    <property type="entry name" value="SAM-dependent_MTases_sf"/>
</dbReference>